<evidence type="ECO:0000313" key="11">
    <source>
        <dbReference type="EMBL" id="MBB6514100.1"/>
    </source>
</evidence>
<dbReference type="GO" id="GO:0030956">
    <property type="term" value="C:glutamyl-tRNA(Gln) amidotransferase complex"/>
    <property type="evidence" value="ECO:0007669"/>
    <property type="project" value="InterPro"/>
</dbReference>
<comment type="function">
    <text evidence="6 8">Allows the formation of correctly charged Gln-tRNA(Gln) through the transamidation of misacylated Glu-tRNA(Gln) in organisms which lack glutaminyl-tRNA synthetase. The reaction takes place in the presence of glutamine and ATP through an activated gamma-phospho-Glu-tRNA(Gln).</text>
</comment>
<keyword evidence="2 8" id="KW-0436">Ligase</keyword>
<keyword evidence="12" id="KW-1185">Reference proteome</keyword>
<feature type="active site" description="Acyl-ester intermediate" evidence="8">
    <location>
        <position position="177"/>
    </location>
</feature>
<feature type="coiled-coil region" evidence="9">
    <location>
        <begin position="41"/>
        <end position="68"/>
    </location>
</feature>
<evidence type="ECO:0000256" key="7">
    <source>
        <dbReference type="ARBA" id="ARBA00047407"/>
    </source>
</evidence>
<dbReference type="PANTHER" id="PTHR11895:SF151">
    <property type="entry name" value="GLUTAMYL-TRNA(GLN) AMIDOTRANSFERASE SUBUNIT A"/>
    <property type="match status" value="1"/>
</dbReference>
<evidence type="ECO:0000256" key="4">
    <source>
        <dbReference type="ARBA" id="ARBA00022840"/>
    </source>
</evidence>
<dbReference type="InterPro" id="IPR004412">
    <property type="entry name" value="GatA"/>
</dbReference>
<comment type="similarity">
    <text evidence="1 8">Belongs to the amidase family. GatA subfamily.</text>
</comment>
<evidence type="ECO:0000256" key="1">
    <source>
        <dbReference type="ARBA" id="ARBA00008069"/>
    </source>
</evidence>
<dbReference type="RefSeq" id="WP_184250483.1">
    <property type="nucleotide sequence ID" value="NZ_BAAACU010000030.1"/>
</dbReference>
<dbReference type="Proteomes" id="UP000572212">
    <property type="component" value="Unassembled WGS sequence"/>
</dbReference>
<dbReference type="GO" id="GO:0006412">
    <property type="term" value="P:translation"/>
    <property type="evidence" value="ECO:0007669"/>
    <property type="project" value="UniProtKB-UniRule"/>
</dbReference>
<dbReference type="GO" id="GO:0005524">
    <property type="term" value="F:ATP binding"/>
    <property type="evidence" value="ECO:0007669"/>
    <property type="project" value="UniProtKB-KW"/>
</dbReference>
<dbReference type="InterPro" id="IPR023631">
    <property type="entry name" value="Amidase_dom"/>
</dbReference>
<proteinExistence type="inferred from homology"/>
<dbReference type="AlphaFoldDB" id="A0A841RIQ1"/>
<dbReference type="GO" id="GO:0016740">
    <property type="term" value="F:transferase activity"/>
    <property type="evidence" value="ECO:0007669"/>
    <property type="project" value="UniProtKB-KW"/>
</dbReference>
<reference evidence="11 12" key="1">
    <citation type="submission" date="2020-08" db="EMBL/GenBank/DDBJ databases">
        <title>Genomic Encyclopedia of Type Strains, Phase IV (KMG-IV): sequencing the most valuable type-strain genomes for metagenomic binning, comparative biology and taxonomic classification.</title>
        <authorList>
            <person name="Goeker M."/>
        </authorList>
    </citation>
    <scope>NUCLEOTIDE SEQUENCE [LARGE SCALE GENOMIC DNA]</scope>
    <source>
        <strain evidence="11 12">DSM 11805</strain>
    </source>
</reference>
<evidence type="ECO:0000259" key="10">
    <source>
        <dbReference type="Pfam" id="PF01425"/>
    </source>
</evidence>
<dbReference type="GO" id="GO:0050567">
    <property type="term" value="F:glutaminyl-tRNA synthase (glutamine-hydrolyzing) activity"/>
    <property type="evidence" value="ECO:0007669"/>
    <property type="project" value="UniProtKB-UniRule"/>
</dbReference>
<evidence type="ECO:0000313" key="12">
    <source>
        <dbReference type="Proteomes" id="UP000572212"/>
    </source>
</evidence>
<organism evidence="11 12">
    <name type="scientific">Gracilibacillus halotolerans</name>
    <dbReference type="NCBI Taxonomy" id="74386"/>
    <lineage>
        <taxon>Bacteria</taxon>
        <taxon>Bacillati</taxon>
        <taxon>Bacillota</taxon>
        <taxon>Bacilli</taxon>
        <taxon>Bacillales</taxon>
        <taxon>Bacillaceae</taxon>
        <taxon>Gracilibacillus</taxon>
    </lineage>
</organism>
<dbReference type="NCBIfam" id="TIGR00132">
    <property type="entry name" value="gatA"/>
    <property type="match status" value="1"/>
</dbReference>
<evidence type="ECO:0000256" key="3">
    <source>
        <dbReference type="ARBA" id="ARBA00022741"/>
    </source>
</evidence>
<dbReference type="PANTHER" id="PTHR11895">
    <property type="entry name" value="TRANSAMIDASE"/>
    <property type="match status" value="1"/>
</dbReference>
<comment type="caution">
    <text evidence="11">The sequence shown here is derived from an EMBL/GenBank/DDBJ whole genome shotgun (WGS) entry which is preliminary data.</text>
</comment>
<dbReference type="HAMAP" id="MF_00120">
    <property type="entry name" value="GatA"/>
    <property type="match status" value="1"/>
</dbReference>
<comment type="subunit">
    <text evidence="8">Heterotrimer of A, B and C subunits.</text>
</comment>
<comment type="catalytic activity">
    <reaction evidence="7 8">
        <text>L-glutamyl-tRNA(Gln) + L-glutamine + ATP + H2O = L-glutaminyl-tRNA(Gln) + L-glutamate + ADP + phosphate + H(+)</text>
        <dbReference type="Rhea" id="RHEA:17521"/>
        <dbReference type="Rhea" id="RHEA-COMP:9681"/>
        <dbReference type="Rhea" id="RHEA-COMP:9684"/>
        <dbReference type="ChEBI" id="CHEBI:15377"/>
        <dbReference type="ChEBI" id="CHEBI:15378"/>
        <dbReference type="ChEBI" id="CHEBI:29985"/>
        <dbReference type="ChEBI" id="CHEBI:30616"/>
        <dbReference type="ChEBI" id="CHEBI:43474"/>
        <dbReference type="ChEBI" id="CHEBI:58359"/>
        <dbReference type="ChEBI" id="CHEBI:78520"/>
        <dbReference type="ChEBI" id="CHEBI:78521"/>
        <dbReference type="ChEBI" id="CHEBI:456216"/>
        <dbReference type="EC" id="6.3.5.7"/>
    </reaction>
</comment>
<sequence length="490" mass="53696">MSLFDYTLKELQQMLHKKEVTVTDLVDASFKRINEVDDKVKAFVTLNEEEARKQAKELDEKLNDETSILYGMPIGIKDNIVTKGLRTTSASRMLDNFNDPLYDATVIQKLNEVNTITVGKLNMDEFAMGSSTETSFYGKTRNPWNLDYVPGGSSGGSAASVAAGEVFFSLGSDTGGSIRQPAAFSGVVGLKPTYGLVSRFGLIAFASSLDQIGPITRTVEDNAHLLQAIVGADKLDATSVNADVPNYSEAMQQGVKGLRIGVPKEYLDEGVNPEVKEAVMAALKKYEELGATWEEVSLPHSKYALAAYYLLSSSEASANLARFDGIRYGHRTDKRVDMIDVYKESRAEAFGEEVKRRIMLGTFALSSGYYDAYYKKAQKVRTLIKNDFEKVFEDYDVIIGPTTPTVAFKIGENVDDPLTMYAQDILTIPINLAGVPAISIPCGLTEAGLPIGLQIIGKHFDEATIYRTAYAFEQATDHHKKRPALGGASE</sequence>
<dbReference type="EC" id="6.3.5.7" evidence="8"/>
<keyword evidence="11" id="KW-0808">Transferase</keyword>
<dbReference type="EMBL" id="JACHON010000022">
    <property type="protein sequence ID" value="MBB6514100.1"/>
    <property type="molecule type" value="Genomic_DNA"/>
</dbReference>
<dbReference type="InterPro" id="IPR000120">
    <property type="entry name" value="Amidase"/>
</dbReference>
<keyword evidence="4 8" id="KW-0067">ATP-binding</keyword>
<dbReference type="PROSITE" id="PS00571">
    <property type="entry name" value="AMIDASES"/>
    <property type="match status" value="1"/>
</dbReference>
<dbReference type="InterPro" id="IPR036928">
    <property type="entry name" value="AS_sf"/>
</dbReference>
<evidence type="ECO:0000256" key="6">
    <source>
        <dbReference type="ARBA" id="ARBA00025295"/>
    </source>
</evidence>
<feature type="domain" description="Amidase" evidence="10">
    <location>
        <begin position="24"/>
        <end position="465"/>
    </location>
</feature>
<evidence type="ECO:0000256" key="8">
    <source>
        <dbReference type="HAMAP-Rule" id="MF_00120"/>
    </source>
</evidence>
<evidence type="ECO:0000256" key="5">
    <source>
        <dbReference type="ARBA" id="ARBA00022917"/>
    </source>
</evidence>
<dbReference type="InterPro" id="IPR020556">
    <property type="entry name" value="Amidase_CS"/>
</dbReference>
<name>A0A841RIQ1_9BACI</name>
<keyword evidence="9" id="KW-0175">Coiled coil</keyword>
<feature type="active site" description="Charge relay system" evidence="8">
    <location>
        <position position="153"/>
    </location>
</feature>
<dbReference type="Pfam" id="PF01425">
    <property type="entry name" value="Amidase"/>
    <property type="match status" value="1"/>
</dbReference>
<keyword evidence="5 8" id="KW-0648">Protein biosynthesis</keyword>
<protein>
    <recommendedName>
        <fullName evidence="8">Glutamyl-tRNA(Gln) amidotransferase subunit A</fullName>
        <shortName evidence="8">Glu-ADT subunit A</shortName>
        <ecNumber evidence="8">6.3.5.7</ecNumber>
    </recommendedName>
</protein>
<evidence type="ECO:0000256" key="2">
    <source>
        <dbReference type="ARBA" id="ARBA00022598"/>
    </source>
</evidence>
<feature type="active site" description="Charge relay system" evidence="8">
    <location>
        <position position="77"/>
    </location>
</feature>
<gene>
    <name evidence="8" type="primary">gatA</name>
    <name evidence="11" type="ORF">GGQ92_002921</name>
</gene>
<keyword evidence="3 8" id="KW-0547">Nucleotide-binding</keyword>
<dbReference type="SUPFAM" id="SSF75304">
    <property type="entry name" value="Amidase signature (AS) enzymes"/>
    <property type="match status" value="1"/>
</dbReference>
<accession>A0A841RIQ1</accession>
<evidence type="ECO:0000256" key="9">
    <source>
        <dbReference type="SAM" id="Coils"/>
    </source>
</evidence>
<dbReference type="Gene3D" id="3.90.1300.10">
    <property type="entry name" value="Amidase signature (AS) domain"/>
    <property type="match status" value="1"/>
</dbReference>